<dbReference type="InterPro" id="IPR001623">
    <property type="entry name" value="DnaJ_domain"/>
</dbReference>
<keyword evidence="1" id="KW-0732">Signal</keyword>
<proteinExistence type="predicted"/>
<dbReference type="PROSITE" id="PS50076">
    <property type="entry name" value="DNAJ_2"/>
    <property type="match status" value="1"/>
</dbReference>
<reference evidence="3" key="2">
    <citation type="submission" date="2020-09" db="EMBL/GenBank/DDBJ databases">
        <authorList>
            <person name="Sun Q."/>
            <person name="Zhou Y."/>
        </authorList>
    </citation>
    <scope>NUCLEOTIDE SEQUENCE</scope>
    <source>
        <strain evidence="3">CGMCC 1.15519</strain>
    </source>
</reference>
<dbReference type="InterPro" id="IPR007791">
    <property type="entry name" value="DjlA_N"/>
</dbReference>
<dbReference type="Pfam" id="PF00226">
    <property type="entry name" value="DnaJ"/>
    <property type="match status" value="1"/>
</dbReference>
<dbReference type="SMART" id="SM00271">
    <property type="entry name" value="DnaJ"/>
    <property type="match status" value="1"/>
</dbReference>
<evidence type="ECO:0000256" key="1">
    <source>
        <dbReference type="SAM" id="SignalP"/>
    </source>
</evidence>
<dbReference type="Gene3D" id="1.10.287.110">
    <property type="entry name" value="DnaJ domain"/>
    <property type="match status" value="1"/>
</dbReference>
<dbReference type="SUPFAM" id="SSF158682">
    <property type="entry name" value="TerB-like"/>
    <property type="match status" value="1"/>
</dbReference>
<evidence type="ECO:0000259" key="2">
    <source>
        <dbReference type="PROSITE" id="PS50076"/>
    </source>
</evidence>
<dbReference type="Gene3D" id="1.10.3680.10">
    <property type="entry name" value="TerB-like"/>
    <property type="match status" value="1"/>
</dbReference>
<protein>
    <recommendedName>
        <fullName evidence="2">J domain-containing protein</fullName>
    </recommendedName>
</protein>
<dbReference type="CDD" id="cd06257">
    <property type="entry name" value="DnaJ"/>
    <property type="match status" value="1"/>
</dbReference>
<keyword evidence="4" id="KW-1185">Reference proteome</keyword>
<feature type="chain" id="PRO_5037502372" description="J domain-containing protein" evidence="1">
    <location>
        <begin position="25"/>
        <end position="255"/>
    </location>
</feature>
<feature type="signal peptide" evidence="1">
    <location>
        <begin position="1"/>
        <end position="24"/>
    </location>
</feature>
<dbReference type="SUPFAM" id="SSF46565">
    <property type="entry name" value="Chaperone J-domain"/>
    <property type="match status" value="1"/>
</dbReference>
<dbReference type="Proteomes" id="UP000635071">
    <property type="component" value="Unassembled WGS sequence"/>
</dbReference>
<reference evidence="3" key="1">
    <citation type="journal article" date="2014" name="Int. J. Syst. Evol. Microbiol.">
        <title>Complete genome sequence of Corynebacterium casei LMG S-19264T (=DSM 44701T), isolated from a smear-ripened cheese.</title>
        <authorList>
            <consortium name="US DOE Joint Genome Institute (JGI-PGF)"/>
            <person name="Walter F."/>
            <person name="Albersmeier A."/>
            <person name="Kalinowski J."/>
            <person name="Ruckert C."/>
        </authorList>
    </citation>
    <scope>NUCLEOTIDE SEQUENCE</scope>
    <source>
        <strain evidence="3">CGMCC 1.15519</strain>
    </source>
</reference>
<dbReference type="InterPro" id="IPR029024">
    <property type="entry name" value="TerB-like"/>
</dbReference>
<comment type="caution">
    <text evidence="3">The sequence shown here is derived from an EMBL/GenBank/DDBJ whole genome shotgun (WGS) entry which is preliminary data.</text>
</comment>
<accession>A0A917E6R2</accession>
<evidence type="ECO:0000313" key="4">
    <source>
        <dbReference type="Proteomes" id="UP000635071"/>
    </source>
</evidence>
<evidence type="ECO:0000313" key="3">
    <source>
        <dbReference type="EMBL" id="GGE06079.1"/>
    </source>
</evidence>
<gene>
    <name evidence="3" type="ORF">GCM10011529_10560</name>
</gene>
<dbReference type="RefSeq" id="WP_188761894.1">
    <property type="nucleotide sequence ID" value="NZ_BMJM01000003.1"/>
</dbReference>
<name>A0A917E6R2_9SPHN</name>
<dbReference type="Pfam" id="PF05099">
    <property type="entry name" value="TerB"/>
    <property type="match status" value="1"/>
</dbReference>
<dbReference type="AlphaFoldDB" id="A0A917E6R2"/>
<organism evidence="3 4">
    <name type="scientific">Sandarakinorhabdus glacialis</name>
    <dbReference type="NCBI Taxonomy" id="1614636"/>
    <lineage>
        <taxon>Bacteria</taxon>
        <taxon>Pseudomonadati</taxon>
        <taxon>Pseudomonadota</taxon>
        <taxon>Alphaproteobacteria</taxon>
        <taxon>Sphingomonadales</taxon>
        <taxon>Sphingosinicellaceae</taxon>
        <taxon>Sandarakinorhabdus</taxon>
    </lineage>
</organism>
<dbReference type="EMBL" id="BMJM01000003">
    <property type="protein sequence ID" value="GGE06079.1"/>
    <property type="molecule type" value="Genomic_DNA"/>
</dbReference>
<sequence length="255" mass="27116">MSIWVVIAGAATALLVGGPLGALAASANLGSRSADDPARERSSLARVRDGGLARLRAGTQERRRVAFTIAAIALAAKMARADGDASAAEFATFQRLFQVDAPETDNARRFYDLAKKSMAGFESYAEQVATLLGDGSPMLEDLLDALWLIAETDGFHPGEIDYLDQVAARLGFDAAATARIRARHTGPAQDDPWAILGVRPGADAAALRTAYHALVRQYHPDRHLAEGVPAEFIRVTESRMAVINAAYARVTGKSG</sequence>
<dbReference type="InterPro" id="IPR036869">
    <property type="entry name" value="J_dom_sf"/>
</dbReference>
<feature type="domain" description="J" evidence="2">
    <location>
        <begin position="191"/>
        <end position="255"/>
    </location>
</feature>